<dbReference type="GeneID" id="76345579"/>
<evidence type="ECO:0000256" key="13">
    <source>
        <dbReference type="ARBA" id="ARBA00023136"/>
    </source>
</evidence>
<dbReference type="PANTHER" id="PTHR11435:SF1">
    <property type="entry name" value="NADH-UBIQUINONE OXIDOREDUCTASE CHAIN 6"/>
    <property type="match status" value="1"/>
</dbReference>
<dbReference type="EC" id="7.1.1.2" evidence="3"/>
<reference evidence="17" key="1">
    <citation type="submission" date="2022-04" db="EMBL/GenBank/DDBJ databases">
        <title>Characterization of the complete mitochondrial genome of four lagriine species (Coleoptera: Tenebrionidae) and phylogenetic analysis.</title>
        <authorList>
            <person name="Wei Z."/>
        </authorList>
    </citation>
    <scope>NUCLEOTIDE SEQUENCE</scope>
</reference>
<gene>
    <name evidence="17" type="primary">ND6</name>
</gene>
<evidence type="ECO:0000256" key="14">
    <source>
        <dbReference type="ARBA" id="ARBA00031019"/>
    </source>
</evidence>
<name>A0A978B0N3_9CUCU</name>
<evidence type="ECO:0000256" key="2">
    <source>
        <dbReference type="ARBA" id="ARBA00005698"/>
    </source>
</evidence>
<comment type="catalytic activity">
    <reaction evidence="15">
        <text>a ubiquinone + NADH + 5 H(+)(in) = a ubiquinol + NAD(+) + 4 H(+)(out)</text>
        <dbReference type="Rhea" id="RHEA:29091"/>
        <dbReference type="Rhea" id="RHEA-COMP:9565"/>
        <dbReference type="Rhea" id="RHEA-COMP:9566"/>
        <dbReference type="ChEBI" id="CHEBI:15378"/>
        <dbReference type="ChEBI" id="CHEBI:16389"/>
        <dbReference type="ChEBI" id="CHEBI:17976"/>
        <dbReference type="ChEBI" id="CHEBI:57540"/>
        <dbReference type="ChEBI" id="CHEBI:57945"/>
        <dbReference type="EC" id="7.1.1.2"/>
    </reaction>
</comment>
<accession>A0A978B0N3</accession>
<sequence>MMIKLYLMSTLTFLFMNHPLSMGLLLLLQTLITSFITSNMYMNFWYSYILMLIMIGGMLILFIYMTSIASNEKFSLKPKTLLMIPISIMISFMFQKNLNFLFNSSETVKTLSINKFLIPMIKFLNFPNIIILLFIIIFLFVILVATVKISKKTKGPLRHMFN</sequence>
<evidence type="ECO:0000256" key="5">
    <source>
        <dbReference type="ARBA" id="ARBA00022448"/>
    </source>
</evidence>
<dbReference type="CTD" id="4541"/>
<evidence type="ECO:0000256" key="10">
    <source>
        <dbReference type="ARBA" id="ARBA00022989"/>
    </source>
</evidence>
<proteinExistence type="inferred from homology"/>
<organism evidence="17">
    <name type="scientific">Anaedus unidentatus</name>
    <dbReference type="NCBI Taxonomy" id="2984367"/>
    <lineage>
        <taxon>Eukaryota</taxon>
        <taxon>Metazoa</taxon>
        <taxon>Ecdysozoa</taxon>
        <taxon>Arthropoda</taxon>
        <taxon>Hexapoda</taxon>
        <taxon>Insecta</taxon>
        <taxon>Pterygota</taxon>
        <taxon>Neoptera</taxon>
        <taxon>Endopterygota</taxon>
        <taxon>Coleoptera</taxon>
        <taxon>Polyphaga</taxon>
        <taxon>Cucujiformia</taxon>
        <taxon>Tenebrionidae</taxon>
        <taxon>Anaedus</taxon>
    </lineage>
</organism>
<evidence type="ECO:0000256" key="8">
    <source>
        <dbReference type="ARBA" id="ARBA00022967"/>
    </source>
</evidence>
<dbReference type="GO" id="GO:0031966">
    <property type="term" value="C:mitochondrial membrane"/>
    <property type="evidence" value="ECO:0007669"/>
    <property type="project" value="UniProtKB-SubCell"/>
</dbReference>
<evidence type="ECO:0000256" key="6">
    <source>
        <dbReference type="ARBA" id="ARBA00022660"/>
    </source>
</evidence>
<keyword evidence="12 17" id="KW-0496">Mitochondrion</keyword>
<evidence type="ECO:0000256" key="16">
    <source>
        <dbReference type="SAM" id="Phobius"/>
    </source>
</evidence>
<feature type="transmembrane region" description="Helical" evidence="16">
    <location>
        <begin position="76"/>
        <end position="94"/>
    </location>
</feature>
<geneLocation type="mitochondrion" evidence="17"/>
<evidence type="ECO:0000256" key="7">
    <source>
        <dbReference type="ARBA" id="ARBA00022692"/>
    </source>
</evidence>
<dbReference type="RefSeq" id="YP_010535867.1">
    <property type="nucleotide sequence ID" value="NC_067935.1"/>
</dbReference>
<evidence type="ECO:0000256" key="4">
    <source>
        <dbReference type="ARBA" id="ARBA00021095"/>
    </source>
</evidence>
<dbReference type="EMBL" id="ON303730">
    <property type="protein sequence ID" value="UYB79079.1"/>
    <property type="molecule type" value="Genomic_DNA"/>
</dbReference>
<comment type="subcellular location">
    <subcellularLocation>
        <location evidence="1">Mitochondrion membrane</location>
        <topology evidence="1">Multi-pass membrane protein</topology>
    </subcellularLocation>
</comment>
<keyword evidence="9" id="KW-0249">Electron transport</keyword>
<evidence type="ECO:0000256" key="1">
    <source>
        <dbReference type="ARBA" id="ARBA00004225"/>
    </source>
</evidence>
<evidence type="ECO:0000256" key="15">
    <source>
        <dbReference type="ARBA" id="ARBA00049551"/>
    </source>
</evidence>
<keyword evidence="8" id="KW-1278">Translocase</keyword>
<dbReference type="GO" id="GO:0008137">
    <property type="term" value="F:NADH dehydrogenase (ubiquinone) activity"/>
    <property type="evidence" value="ECO:0007669"/>
    <property type="project" value="UniProtKB-EC"/>
</dbReference>
<keyword evidence="13 16" id="KW-0472">Membrane</keyword>
<dbReference type="PANTHER" id="PTHR11435">
    <property type="entry name" value="NADH UBIQUINONE OXIDOREDUCTASE SUBUNIT ND6"/>
    <property type="match status" value="1"/>
</dbReference>
<feature type="transmembrane region" description="Helical" evidence="16">
    <location>
        <begin position="44"/>
        <end position="64"/>
    </location>
</feature>
<evidence type="ECO:0000256" key="9">
    <source>
        <dbReference type="ARBA" id="ARBA00022982"/>
    </source>
</evidence>
<feature type="transmembrane region" description="Helical" evidence="16">
    <location>
        <begin position="129"/>
        <end position="150"/>
    </location>
</feature>
<keyword evidence="5" id="KW-0813">Transport</keyword>
<evidence type="ECO:0000313" key="17">
    <source>
        <dbReference type="EMBL" id="UYB79079.1"/>
    </source>
</evidence>
<evidence type="ECO:0000256" key="3">
    <source>
        <dbReference type="ARBA" id="ARBA00012944"/>
    </source>
</evidence>
<dbReference type="AlphaFoldDB" id="A0A978B0N3"/>
<keyword evidence="10 16" id="KW-1133">Transmembrane helix</keyword>
<evidence type="ECO:0000256" key="11">
    <source>
        <dbReference type="ARBA" id="ARBA00023027"/>
    </source>
</evidence>
<dbReference type="InterPro" id="IPR050269">
    <property type="entry name" value="ComplexI_Subunit6"/>
</dbReference>
<comment type="similarity">
    <text evidence="2">Belongs to the complex I subunit 6 family.</text>
</comment>
<keyword evidence="7 16" id="KW-0812">Transmembrane</keyword>
<keyword evidence="11" id="KW-0520">NAD</keyword>
<keyword evidence="6" id="KW-0679">Respiratory chain</keyword>
<evidence type="ECO:0000256" key="12">
    <source>
        <dbReference type="ARBA" id="ARBA00023128"/>
    </source>
</evidence>
<protein>
    <recommendedName>
        <fullName evidence="4">NADH-ubiquinone oxidoreductase chain 6</fullName>
        <ecNumber evidence="3">7.1.1.2</ecNumber>
    </recommendedName>
    <alternativeName>
        <fullName evidence="14">NADH dehydrogenase subunit 6</fullName>
    </alternativeName>
</protein>